<keyword evidence="1" id="KW-0812">Transmembrane</keyword>
<evidence type="ECO:0000313" key="2">
    <source>
        <dbReference type="EMBL" id="ORY81731.1"/>
    </source>
</evidence>
<comment type="caution">
    <text evidence="2">The sequence shown here is derived from an EMBL/GenBank/DDBJ whole genome shotgun (WGS) entry which is preliminary data.</text>
</comment>
<dbReference type="Pfam" id="PF01312">
    <property type="entry name" value="Bac_export_2"/>
    <property type="match status" value="1"/>
</dbReference>
<feature type="transmembrane region" description="Helical" evidence="1">
    <location>
        <begin position="49"/>
        <end position="72"/>
    </location>
</feature>
<dbReference type="EMBL" id="MCOG01000010">
    <property type="protein sequence ID" value="ORY81731.1"/>
    <property type="molecule type" value="Genomic_DNA"/>
</dbReference>
<protein>
    <submittedName>
        <fullName evidence="2">Uncharacterized protein</fullName>
    </submittedName>
</protein>
<proteinExistence type="predicted"/>
<accession>A0A1Y2FCU6</accession>
<keyword evidence="1" id="KW-0472">Membrane</keyword>
<keyword evidence="1" id="KW-1133">Transmembrane helix</keyword>
<gene>
    <name evidence="2" type="ORF">LY90DRAFT_664266</name>
</gene>
<keyword evidence="3" id="KW-1185">Reference proteome</keyword>
<dbReference type="GO" id="GO:0016020">
    <property type="term" value="C:membrane"/>
    <property type="evidence" value="ECO:0007669"/>
    <property type="project" value="InterPro"/>
</dbReference>
<dbReference type="Proteomes" id="UP000193920">
    <property type="component" value="Unassembled WGS sequence"/>
</dbReference>
<name>A0A1Y2FCU6_9FUNG</name>
<sequence length="186" mass="21202">MALCSKCCCCCCLSKKASAKVCTWLYILYIAINIGYNFLRNGYQDTVTIISSILQGLIIFSLIVLLIGFKTLNRPCLKQFKWIFGAYVIVQLIMNVVIITIYSILYKNSTNKSVIEEYRKKLEIINLTDNQIINTIRTLAISAIVGVCLFIILTLTYYFTTRSYVNELVGEISELNETRKQESGEK</sequence>
<evidence type="ECO:0000256" key="1">
    <source>
        <dbReference type="SAM" id="Phobius"/>
    </source>
</evidence>
<organism evidence="2 3">
    <name type="scientific">Neocallimastix californiae</name>
    <dbReference type="NCBI Taxonomy" id="1754190"/>
    <lineage>
        <taxon>Eukaryota</taxon>
        <taxon>Fungi</taxon>
        <taxon>Fungi incertae sedis</taxon>
        <taxon>Chytridiomycota</taxon>
        <taxon>Chytridiomycota incertae sedis</taxon>
        <taxon>Neocallimastigomycetes</taxon>
        <taxon>Neocallimastigales</taxon>
        <taxon>Neocallimastigaceae</taxon>
        <taxon>Neocallimastix</taxon>
    </lineage>
</organism>
<feature type="transmembrane region" description="Helical" evidence="1">
    <location>
        <begin position="139"/>
        <end position="159"/>
    </location>
</feature>
<reference evidence="2 3" key="1">
    <citation type="submission" date="2016-08" db="EMBL/GenBank/DDBJ databases">
        <title>A Parts List for Fungal Cellulosomes Revealed by Comparative Genomics.</title>
        <authorList>
            <consortium name="DOE Joint Genome Institute"/>
            <person name="Haitjema C.H."/>
            <person name="Gilmore S.P."/>
            <person name="Henske J.K."/>
            <person name="Solomon K.V."/>
            <person name="De Groot R."/>
            <person name="Kuo A."/>
            <person name="Mondo S.J."/>
            <person name="Salamov A.A."/>
            <person name="Labutti K."/>
            <person name="Zhao Z."/>
            <person name="Chiniquy J."/>
            <person name="Barry K."/>
            <person name="Brewer H.M."/>
            <person name="Purvine S.O."/>
            <person name="Wright A.T."/>
            <person name="Boxma B."/>
            <person name="Van Alen T."/>
            <person name="Hackstein J.H."/>
            <person name="Baker S.E."/>
            <person name="Grigoriev I.V."/>
            <person name="O'Malley M.A."/>
        </authorList>
    </citation>
    <scope>NUCLEOTIDE SEQUENCE [LARGE SCALE GENOMIC DNA]</scope>
    <source>
        <strain evidence="2 3">G1</strain>
    </source>
</reference>
<evidence type="ECO:0000313" key="3">
    <source>
        <dbReference type="Proteomes" id="UP000193920"/>
    </source>
</evidence>
<dbReference type="GO" id="GO:0009306">
    <property type="term" value="P:protein secretion"/>
    <property type="evidence" value="ECO:0007669"/>
    <property type="project" value="InterPro"/>
</dbReference>
<dbReference type="AlphaFoldDB" id="A0A1Y2FCU6"/>
<feature type="transmembrane region" description="Helical" evidence="1">
    <location>
        <begin position="84"/>
        <end position="105"/>
    </location>
</feature>
<dbReference type="InterPro" id="IPR006135">
    <property type="entry name" value="T3SS_substrate_exporter"/>
</dbReference>